<dbReference type="PANTHER" id="PTHR23235:SF120">
    <property type="entry name" value="KRUPPEL-LIKE FACTOR 15"/>
    <property type="match status" value="1"/>
</dbReference>
<dbReference type="eggNOG" id="KOG1721">
    <property type="taxonomic scope" value="Eukaryota"/>
</dbReference>
<dbReference type="InParanoid" id="D8Q4P7"/>
<proteinExistence type="predicted"/>
<evidence type="ECO:0000256" key="3">
    <source>
        <dbReference type="ARBA" id="ARBA00022833"/>
    </source>
</evidence>
<accession>D8Q4P7</accession>
<dbReference type="AlphaFoldDB" id="D8Q4P7"/>
<evidence type="ECO:0000256" key="1">
    <source>
        <dbReference type="ARBA" id="ARBA00022723"/>
    </source>
</evidence>
<dbReference type="Proteomes" id="UP000007431">
    <property type="component" value="Unassembled WGS sequence"/>
</dbReference>
<dbReference type="KEGG" id="scm:SCHCO_02626375"/>
<evidence type="ECO:0000256" key="4">
    <source>
        <dbReference type="PROSITE-ProRule" id="PRU00042"/>
    </source>
</evidence>
<feature type="region of interest" description="Disordered" evidence="5">
    <location>
        <begin position="1"/>
        <end position="119"/>
    </location>
</feature>
<dbReference type="PROSITE" id="PS00028">
    <property type="entry name" value="ZINC_FINGER_C2H2_1"/>
    <property type="match status" value="2"/>
</dbReference>
<keyword evidence="2 4" id="KW-0863">Zinc-finger</keyword>
<dbReference type="GO" id="GO:0000978">
    <property type="term" value="F:RNA polymerase II cis-regulatory region sequence-specific DNA binding"/>
    <property type="evidence" value="ECO:0007669"/>
    <property type="project" value="TreeGrafter"/>
</dbReference>
<dbReference type="OMA" id="MSNVIMV"/>
<dbReference type="SUPFAM" id="SSF57667">
    <property type="entry name" value="beta-beta-alpha zinc fingers"/>
    <property type="match status" value="1"/>
</dbReference>
<feature type="compositionally biased region" description="Basic and acidic residues" evidence="5">
    <location>
        <begin position="109"/>
        <end position="119"/>
    </location>
</feature>
<dbReference type="GO" id="GO:0000981">
    <property type="term" value="F:DNA-binding transcription factor activity, RNA polymerase II-specific"/>
    <property type="evidence" value="ECO:0007669"/>
    <property type="project" value="TreeGrafter"/>
</dbReference>
<feature type="compositionally biased region" description="Basic residues" evidence="5">
    <location>
        <begin position="231"/>
        <end position="243"/>
    </location>
</feature>
<feature type="compositionally biased region" description="Low complexity" evidence="5">
    <location>
        <begin position="85"/>
        <end position="98"/>
    </location>
</feature>
<evidence type="ECO:0000256" key="5">
    <source>
        <dbReference type="SAM" id="MobiDB-lite"/>
    </source>
</evidence>
<evidence type="ECO:0000259" key="6">
    <source>
        <dbReference type="PROSITE" id="PS50157"/>
    </source>
</evidence>
<evidence type="ECO:0000256" key="2">
    <source>
        <dbReference type="ARBA" id="ARBA00022771"/>
    </source>
</evidence>
<feature type="non-terminal residue" evidence="7">
    <location>
        <position position="249"/>
    </location>
</feature>
<feature type="compositionally biased region" description="Polar residues" evidence="5">
    <location>
        <begin position="64"/>
        <end position="84"/>
    </location>
</feature>
<gene>
    <name evidence="7" type="ORF">SCHCODRAFT_108955</name>
</gene>
<dbReference type="Pfam" id="PF00096">
    <property type="entry name" value="zf-C2H2"/>
    <property type="match status" value="1"/>
</dbReference>
<dbReference type="Gene3D" id="3.30.160.60">
    <property type="entry name" value="Classic Zinc Finger"/>
    <property type="match status" value="2"/>
</dbReference>
<feature type="compositionally biased region" description="Low complexity" evidence="5">
    <location>
        <begin position="210"/>
        <end position="222"/>
    </location>
</feature>
<evidence type="ECO:0000313" key="7">
    <source>
        <dbReference type="EMBL" id="EFI97273.1"/>
    </source>
</evidence>
<dbReference type="EMBL" id="GL377306">
    <property type="protein sequence ID" value="EFI97273.1"/>
    <property type="molecule type" value="Genomic_DNA"/>
</dbReference>
<feature type="compositionally biased region" description="Low complexity" evidence="5">
    <location>
        <begin position="53"/>
        <end position="63"/>
    </location>
</feature>
<dbReference type="InterPro" id="IPR013087">
    <property type="entry name" value="Znf_C2H2_type"/>
</dbReference>
<dbReference type="SMART" id="SM00355">
    <property type="entry name" value="ZnF_C2H2"/>
    <property type="match status" value="2"/>
</dbReference>
<organism evidence="8">
    <name type="scientific">Schizophyllum commune (strain H4-8 / FGSC 9210)</name>
    <name type="common">Split gill fungus</name>
    <dbReference type="NCBI Taxonomy" id="578458"/>
    <lineage>
        <taxon>Eukaryota</taxon>
        <taxon>Fungi</taxon>
        <taxon>Dikarya</taxon>
        <taxon>Basidiomycota</taxon>
        <taxon>Agaricomycotina</taxon>
        <taxon>Agaricomycetes</taxon>
        <taxon>Agaricomycetidae</taxon>
        <taxon>Agaricales</taxon>
        <taxon>Schizophyllaceae</taxon>
        <taxon>Schizophyllum</taxon>
    </lineage>
</organism>
<dbReference type="OrthoDB" id="6077919at2759"/>
<dbReference type="PROSITE" id="PS50157">
    <property type="entry name" value="ZINC_FINGER_C2H2_2"/>
    <property type="match status" value="2"/>
</dbReference>
<keyword evidence="3" id="KW-0862">Zinc</keyword>
<dbReference type="InterPro" id="IPR036236">
    <property type="entry name" value="Znf_C2H2_sf"/>
</dbReference>
<evidence type="ECO:0000313" key="8">
    <source>
        <dbReference type="Proteomes" id="UP000007431"/>
    </source>
</evidence>
<feature type="domain" description="C2H2-type" evidence="6">
    <location>
        <begin position="147"/>
        <end position="171"/>
    </location>
</feature>
<dbReference type="HOGENOM" id="CLU_1116296_0_0_1"/>
<dbReference type="VEuPathDB" id="FungiDB:SCHCODRAFT_02626375"/>
<name>D8Q4P7_SCHCM</name>
<sequence length="249" mass="26986">MYRIISRPPPRDDCSEDNAPQDNAGNHPDEAGGEAEEEAPSVPEDSVDERESSVLSDLSAADSNTPQSASALEKQSPTQSLHSLSASANDNIAAASSSPTTNRSSKPWSPDRRNADGMHECPVCTKGFQRPSGLATHMNIHNKIKPYDCGFNGCDATFAARSNARRHRHRHGSDFVRAMDAKEHAEPNPKEPTFVEPIVADPEPNILAGASTSRASSSATETVRWMPVNLPKRHHRPPKARAGRRVDEA</sequence>
<keyword evidence="1" id="KW-0479">Metal-binding</keyword>
<dbReference type="GeneID" id="9589661"/>
<dbReference type="GO" id="GO:0008270">
    <property type="term" value="F:zinc ion binding"/>
    <property type="evidence" value="ECO:0007669"/>
    <property type="project" value="UniProtKB-KW"/>
</dbReference>
<dbReference type="PANTHER" id="PTHR23235">
    <property type="entry name" value="KRUEPPEL-LIKE TRANSCRIPTION FACTOR"/>
    <property type="match status" value="1"/>
</dbReference>
<feature type="domain" description="C2H2-type" evidence="6">
    <location>
        <begin position="119"/>
        <end position="146"/>
    </location>
</feature>
<keyword evidence="8" id="KW-1185">Reference proteome</keyword>
<feature type="region of interest" description="Disordered" evidence="5">
    <location>
        <begin position="205"/>
        <end position="249"/>
    </location>
</feature>
<reference evidence="7 8" key="1">
    <citation type="journal article" date="2010" name="Nat. Biotechnol.">
        <title>Genome sequence of the model mushroom Schizophyllum commune.</title>
        <authorList>
            <person name="Ohm R.A."/>
            <person name="de Jong J.F."/>
            <person name="Lugones L.G."/>
            <person name="Aerts A."/>
            <person name="Kothe E."/>
            <person name="Stajich J.E."/>
            <person name="de Vries R.P."/>
            <person name="Record E."/>
            <person name="Levasseur A."/>
            <person name="Baker S.E."/>
            <person name="Bartholomew K.A."/>
            <person name="Coutinho P.M."/>
            <person name="Erdmann S."/>
            <person name="Fowler T.J."/>
            <person name="Gathman A.C."/>
            <person name="Lombard V."/>
            <person name="Henrissat B."/>
            <person name="Knabe N."/>
            <person name="Kuees U."/>
            <person name="Lilly W.W."/>
            <person name="Lindquist E."/>
            <person name="Lucas S."/>
            <person name="Magnuson J.K."/>
            <person name="Piumi F."/>
            <person name="Raudaskoski M."/>
            <person name="Salamov A."/>
            <person name="Schmutz J."/>
            <person name="Schwarze F.W.M.R."/>
            <person name="vanKuyk P.A."/>
            <person name="Horton J.S."/>
            <person name="Grigoriev I.V."/>
            <person name="Woesten H.A.B."/>
        </authorList>
    </citation>
    <scope>NUCLEOTIDE SEQUENCE [LARGE SCALE GENOMIC DNA]</scope>
    <source>
        <strain evidence="8">H4-8 / FGSC 9210</strain>
    </source>
</reference>
<protein>
    <recommendedName>
        <fullName evidence="6">C2H2-type domain-containing protein</fullName>
    </recommendedName>
</protein>